<accession>X1L7Y3</accession>
<sequence>MRIALVTTYKVRCGIASYSEALSKALAEKGVDVYIIRLPRFGRKTPAIFGQVVNKIPTLDVDLIHVEHEYGLYRGLDAAFYGGLKRLGRPIVSTMHAVGNLAIDRAVADASDRIIVHNQFCKKRLSFDSEVIPHGCKPSETMPR</sequence>
<evidence type="ECO:0000313" key="1">
    <source>
        <dbReference type="EMBL" id="GAI15437.1"/>
    </source>
</evidence>
<evidence type="ECO:0008006" key="2">
    <source>
        <dbReference type="Google" id="ProtNLM"/>
    </source>
</evidence>
<name>X1L7Y3_9ZZZZ</name>
<comment type="caution">
    <text evidence="1">The sequence shown here is derived from an EMBL/GenBank/DDBJ whole genome shotgun (WGS) entry which is preliminary data.</text>
</comment>
<organism evidence="1">
    <name type="scientific">marine sediment metagenome</name>
    <dbReference type="NCBI Taxonomy" id="412755"/>
    <lineage>
        <taxon>unclassified sequences</taxon>
        <taxon>metagenomes</taxon>
        <taxon>ecological metagenomes</taxon>
    </lineage>
</organism>
<reference evidence="1" key="1">
    <citation type="journal article" date="2014" name="Front. Microbiol.">
        <title>High frequency of phylogenetically diverse reductive dehalogenase-homologous genes in deep subseafloor sedimentary metagenomes.</title>
        <authorList>
            <person name="Kawai M."/>
            <person name="Futagami T."/>
            <person name="Toyoda A."/>
            <person name="Takaki Y."/>
            <person name="Nishi S."/>
            <person name="Hori S."/>
            <person name="Arai W."/>
            <person name="Tsubouchi T."/>
            <person name="Morono Y."/>
            <person name="Uchiyama I."/>
            <person name="Ito T."/>
            <person name="Fujiyama A."/>
            <person name="Inagaki F."/>
            <person name="Takami H."/>
        </authorList>
    </citation>
    <scope>NUCLEOTIDE SEQUENCE</scope>
    <source>
        <strain evidence="1">Expedition CK06-06</strain>
    </source>
</reference>
<feature type="non-terminal residue" evidence="1">
    <location>
        <position position="144"/>
    </location>
</feature>
<proteinExistence type="predicted"/>
<dbReference type="AlphaFoldDB" id="X1L7Y3"/>
<dbReference type="Gene3D" id="3.40.50.2000">
    <property type="entry name" value="Glycogen Phosphorylase B"/>
    <property type="match status" value="1"/>
</dbReference>
<dbReference type="EMBL" id="BARV01009369">
    <property type="protein sequence ID" value="GAI15437.1"/>
    <property type="molecule type" value="Genomic_DNA"/>
</dbReference>
<dbReference type="SUPFAM" id="SSF53756">
    <property type="entry name" value="UDP-Glycosyltransferase/glycogen phosphorylase"/>
    <property type="match status" value="1"/>
</dbReference>
<protein>
    <recommendedName>
        <fullName evidence="2">Glycosyltransferase subfamily 4-like N-terminal domain-containing protein</fullName>
    </recommendedName>
</protein>
<gene>
    <name evidence="1" type="ORF">S06H3_18507</name>
</gene>